<accession>A0AAJ0ML81</accession>
<protein>
    <submittedName>
        <fullName evidence="2">Uncharacterized protein</fullName>
    </submittedName>
</protein>
<reference evidence="2" key="2">
    <citation type="submission" date="2023-06" db="EMBL/GenBank/DDBJ databases">
        <authorList>
            <consortium name="Lawrence Berkeley National Laboratory"/>
            <person name="Haridas S."/>
            <person name="Hensen N."/>
            <person name="Bonometti L."/>
            <person name="Westerberg I."/>
            <person name="Brannstrom I.O."/>
            <person name="Guillou S."/>
            <person name="Cros-Aarteil S."/>
            <person name="Calhoun S."/>
            <person name="Kuo A."/>
            <person name="Mondo S."/>
            <person name="Pangilinan J."/>
            <person name="Riley R."/>
            <person name="Labutti K."/>
            <person name="Andreopoulos B."/>
            <person name="Lipzen A."/>
            <person name="Chen C."/>
            <person name="Yanf M."/>
            <person name="Daum C."/>
            <person name="Ng V."/>
            <person name="Clum A."/>
            <person name="Steindorff A."/>
            <person name="Ohm R."/>
            <person name="Martin F."/>
            <person name="Silar P."/>
            <person name="Natvig D."/>
            <person name="Lalanne C."/>
            <person name="Gautier V."/>
            <person name="Ament-Velasquez S.L."/>
            <person name="Kruys A."/>
            <person name="Hutchinson M.I."/>
            <person name="Powell A.J."/>
            <person name="Barry K."/>
            <person name="Miller A.N."/>
            <person name="Grigoriev I.V."/>
            <person name="Debuchy R."/>
            <person name="Gladieux P."/>
            <person name="Thoren M.H."/>
            <person name="Johannesson H."/>
        </authorList>
    </citation>
    <scope>NUCLEOTIDE SEQUENCE</scope>
    <source>
        <strain evidence="2">CBS 955.72</strain>
    </source>
</reference>
<name>A0AAJ0ML81_9PEZI</name>
<organism evidence="2 3">
    <name type="scientific">Lasiosphaeria hispida</name>
    <dbReference type="NCBI Taxonomy" id="260671"/>
    <lineage>
        <taxon>Eukaryota</taxon>
        <taxon>Fungi</taxon>
        <taxon>Dikarya</taxon>
        <taxon>Ascomycota</taxon>
        <taxon>Pezizomycotina</taxon>
        <taxon>Sordariomycetes</taxon>
        <taxon>Sordariomycetidae</taxon>
        <taxon>Sordariales</taxon>
        <taxon>Lasiosphaeriaceae</taxon>
        <taxon>Lasiosphaeria</taxon>
    </lineage>
</organism>
<evidence type="ECO:0000313" key="3">
    <source>
        <dbReference type="Proteomes" id="UP001275084"/>
    </source>
</evidence>
<dbReference type="EMBL" id="JAUIQD010000001">
    <property type="protein sequence ID" value="KAK3364368.1"/>
    <property type="molecule type" value="Genomic_DNA"/>
</dbReference>
<feature type="compositionally biased region" description="Basic and acidic residues" evidence="1">
    <location>
        <begin position="141"/>
        <end position="158"/>
    </location>
</feature>
<dbReference type="Proteomes" id="UP001275084">
    <property type="component" value="Unassembled WGS sequence"/>
</dbReference>
<gene>
    <name evidence="2" type="ORF">B0T25DRAFT_587677</name>
</gene>
<keyword evidence="3" id="KW-1185">Reference proteome</keyword>
<proteinExistence type="predicted"/>
<evidence type="ECO:0000256" key="1">
    <source>
        <dbReference type="SAM" id="MobiDB-lite"/>
    </source>
</evidence>
<evidence type="ECO:0000313" key="2">
    <source>
        <dbReference type="EMBL" id="KAK3364368.1"/>
    </source>
</evidence>
<feature type="region of interest" description="Disordered" evidence="1">
    <location>
        <begin position="130"/>
        <end position="162"/>
    </location>
</feature>
<comment type="caution">
    <text evidence="2">The sequence shown here is derived from an EMBL/GenBank/DDBJ whole genome shotgun (WGS) entry which is preliminary data.</text>
</comment>
<reference evidence="2" key="1">
    <citation type="journal article" date="2023" name="Mol. Phylogenet. Evol.">
        <title>Genome-scale phylogeny and comparative genomics of the fungal order Sordariales.</title>
        <authorList>
            <person name="Hensen N."/>
            <person name="Bonometti L."/>
            <person name="Westerberg I."/>
            <person name="Brannstrom I.O."/>
            <person name="Guillou S."/>
            <person name="Cros-Aarteil S."/>
            <person name="Calhoun S."/>
            <person name="Haridas S."/>
            <person name="Kuo A."/>
            <person name="Mondo S."/>
            <person name="Pangilinan J."/>
            <person name="Riley R."/>
            <person name="LaButti K."/>
            <person name="Andreopoulos B."/>
            <person name="Lipzen A."/>
            <person name="Chen C."/>
            <person name="Yan M."/>
            <person name="Daum C."/>
            <person name="Ng V."/>
            <person name="Clum A."/>
            <person name="Steindorff A."/>
            <person name="Ohm R.A."/>
            <person name="Martin F."/>
            <person name="Silar P."/>
            <person name="Natvig D.O."/>
            <person name="Lalanne C."/>
            <person name="Gautier V."/>
            <person name="Ament-Velasquez S.L."/>
            <person name="Kruys A."/>
            <person name="Hutchinson M.I."/>
            <person name="Powell A.J."/>
            <person name="Barry K."/>
            <person name="Miller A.N."/>
            <person name="Grigoriev I.V."/>
            <person name="Debuchy R."/>
            <person name="Gladieux P."/>
            <person name="Hiltunen Thoren M."/>
            <person name="Johannesson H."/>
        </authorList>
    </citation>
    <scope>NUCLEOTIDE SEQUENCE</scope>
    <source>
        <strain evidence="2">CBS 955.72</strain>
    </source>
</reference>
<dbReference type="AlphaFoldDB" id="A0AAJ0ML81"/>
<sequence length="186" mass="20998">MELPRDNCLGSFQDLLQLLEDLNENSPREPFAGMAFSVSPVQYLTLLQMESRGNPGPSDYSCGILVVICLDIYYARGVDRAKKTAEAPEHSAISMWVKDKDGNVQTVMTSQRLCKQACEEQLAVDIIDAKKPRKPRQPKAKSQEVDELRKHKEEELRMPKRRRRKWIKSASVSNLSCATKIGSCGE</sequence>